<evidence type="ECO:0000313" key="1">
    <source>
        <dbReference type="EMBL" id="AKG45068.1"/>
    </source>
</evidence>
<evidence type="ECO:0008006" key="3">
    <source>
        <dbReference type="Google" id="ProtNLM"/>
    </source>
</evidence>
<dbReference type="STRING" id="408015.SXIM_36840"/>
<proteinExistence type="predicted"/>
<sequence>MNDSNLRPWQVIRQDENGSRYRIGHCATRAEAQRLIRRLESGAGVRPVTEPGRYLVERVEAGVRARR</sequence>
<name>A0A0F7FWW7_9ACTN</name>
<protein>
    <recommendedName>
        <fullName evidence="3">SPOR domain-containing protein</fullName>
    </recommendedName>
</protein>
<accession>A0A0F7FWW7</accession>
<dbReference type="PATRIC" id="fig|408015.6.peg.3733"/>
<dbReference type="AlphaFoldDB" id="A0A0F7FWW7"/>
<dbReference type="HOGENOM" id="CLU_202640_0_0_11"/>
<dbReference type="RefSeq" id="WP_030737453.1">
    <property type="nucleotide sequence ID" value="NZ_CP009922.3"/>
</dbReference>
<reference evidence="1" key="1">
    <citation type="submission" date="2019-08" db="EMBL/GenBank/DDBJ databases">
        <title>Complete genome sequence of a mangrove-derived Streptomyces xiamenensis.</title>
        <authorList>
            <person name="Xu J."/>
        </authorList>
    </citation>
    <scope>NUCLEOTIDE SEQUENCE</scope>
    <source>
        <strain evidence="1">318</strain>
    </source>
</reference>
<organism evidence="1 2">
    <name type="scientific">Streptomyces xiamenensis</name>
    <dbReference type="NCBI Taxonomy" id="408015"/>
    <lineage>
        <taxon>Bacteria</taxon>
        <taxon>Bacillati</taxon>
        <taxon>Actinomycetota</taxon>
        <taxon>Actinomycetes</taxon>
        <taxon>Kitasatosporales</taxon>
        <taxon>Streptomycetaceae</taxon>
        <taxon>Streptomyces</taxon>
    </lineage>
</organism>
<dbReference type="KEGG" id="sxi:SXIM_36840"/>
<gene>
    <name evidence="1" type="ORF">SXIM_36840</name>
</gene>
<keyword evidence="2" id="KW-1185">Reference proteome</keyword>
<dbReference type="Proteomes" id="UP000034034">
    <property type="component" value="Chromosome"/>
</dbReference>
<dbReference type="EMBL" id="CP009922">
    <property type="protein sequence ID" value="AKG45068.1"/>
    <property type="molecule type" value="Genomic_DNA"/>
</dbReference>
<evidence type="ECO:0000313" key="2">
    <source>
        <dbReference type="Proteomes" id="UP000034034"/>
    </source>
</evidence>